<evidence type="ECO:0000313" key="2">
    <source>
        <dbReference type="EMBL" id="BBF91476.1"/>
    </source>
</evidence>
<dbReference type="Proteomes" id="UP000266934">
    <property type="component" value="Chromosome"/>
</dbReference>
<dbReference type="KEGG" id="blag:BLTE_01610"/>
<name>A0A348FVZ3_9HYPH</name>
<sequence length="63" mass="6769">MRIPPTRASLWPAAPEGAAAAIRGTGGRTILGKYTRDAPAIRAPLGGPRLNLRQHEMPPATRW</sequence>
<dbReference type="EMBL" id="AP018907">
    <property type="protein sequence ID" value="BBF91476.1"/>
    <property type="molecule type" value="Genomic_DNA"/>
</dbReference>
<organism evidence="2 3">
    <name type="scientific">Blastochloris tepida</name>
    <dbReference type="NCBI Taxonomy" id="2233851"/>
    <lineage>
        <taxon>Bacteria</taxon>
        <taxon>Pseudomonadati</taxon>
        <taxon>Pseudomonadota</taxon>
        <taxon>Alphaproteobacteria</taxon>
        <taxon>Hyphomicrobiales</taxon>
        <taxon>Blastochloridaceae</taxon>
        <taxon>Blastochloris</taxon>
    </lineage>
</organism>
<evidence type="ECO:0000313" key="3">
    <source>
        <dbReference type="Proteomes" id="UP000266934"/>
    </source>
</evidence>
<evidence type="ECO:0000256" key="1">
    <source>
        <dbReference type="SAM" id="MobiDB-lite"/>
    </source>
</evidence>
<accession>A0A348FVZ3</accession>
<gene>
    <name evidence="2" type="ORF">BLTE_01610</name>
</gene>
<reference evidence="2 3" key="1">
    <citation type="submission" date="2018-08" db="EMBL/GenBank/DDBJ databases">
        <title>Complete genome sequencing of Blastochloris tepida GI.</title>
        <authorList>
            <person name="Tsukatani Y."/>
            <person name="Mori H."/>
        </authorList>
    </citation>
    <scope>NUCLEOTIDE SEQUENCE [LARGE SCALE GENOMIC DNA]</scope>
    <source>
        <strain evidence="2 3">GI</strain>
    </source>
</reference>
<feature type="region of interest" description="Disordered" evidence="1">
    <location>
        <begin position="42"/>
        <end position="63"/>
    </location>
</feature>
<proteinExistence type="predicted"/>
<dbReference type="AlphaFoldDB" id="A0A348FVZ3"/>
<protein>
    <submittedName>
        <fullName evidence="2">Uncharacterized protein</fullName>
    </submittedName>
</protein>
<keyword evidence="3" id="KW-1185">Reference proteome</keyword>